<dbReference type="GO" id="GO:0016787">
    <property type="term" value="F:hydrolase activity"/>
    <property type="evidence" value="ECO:0007669"/>
    <property type="project" value="UniProtKB-KW"/>
</dbReference>
<dbReference type="InterPro" id="IPR029058">
    <property type="entry name" value="AB_hydrolase_fold"/>
</dbReference>
<evidence type="ECO:0000313" key="3">
    <source>
        <dbReference type="Proteomes" id="UP000586976"/>
    </source>
</evidence>
<evidence type="ECO:0000259" key="1">
    <source>
        <dbReference type="Pfam" id="PF12697"/>
    </source>
</evidence>
<keyword evidence="3" id="KW-1185">Reference proteome</keyword>
<sequence length="347" mass="37136">MAASFWYESSSETRISFSQARWDPLSRATELALSRRLVTTTEPSPAAAWPIGDVVPCVVQAAGVPVSALAAAVPRPRAVVVALHGGAATSAYYDHPGHPRLSLLRTGTVLGFTVLALDRPGYGSSAGHTQGMERPERRVEVAYAAVEALLAGRSRGAGVFLVAHSIGCELAVRMAADERGADLLGVELAGTGTQHNPPALRLMEEWRRNAARRPTGRRMRDLIWHPADAYPPDVYGGARIGSPAPAYEGDVVRTWTEDFPRLAARVRVPLRFTLGAHEQVWRSGPTALADIGSLFTASPRVVVEEQAGAGHNTSIGRTATAYHLKVLSFVEECALAARPQRTEGGTR</sequence>
<organism evidence="2 3">
    <name type="scientific">Streptomyces himalayensis subsp. aureolus</name>
    <dbReference type="NCBI Taxonomy" id="2758039"/>
    <lineage>
        <taxon>Bacteria</taxon>
        <taxon>Bacillati</taxon>
        <taxon>Actinomycetota</taxon>
        <taxon>Actinomycetes</taxon>
        <taxon>Kitasatosporales</taxon>
        <taxon>Streptomycetaceae</taxon>
        <taxon>Streptomyces</taxon>
        <taxon>Streptomyces himalayensis</taxon>
    </lineage>
</organism>
<dbReference type="AlphaFoldDB" id="A0A7W2HH28"/>
<dbReference type="InterPro" id="IPR000073">
    <property type="entry name" value="AB_hydrolase_1"/>
</dbReference>
<keyword evidence="2" id="KW-0378">Hydrolase</keyword>
<dbReference type="Gene3D" id="3.40.50.1820">
    <property type="entry name" value="alpha/beta hydrolase"/>
    <property type="match status" value="1"/>
</dbReference>
<feature type="domain" description="AB hydrolase-1" evidence="1">
    <location>
        <begin position="80"/>
        <end position="309"/>
    </location>
</feature>
<comment type="caution">
    <text evidence="2">The sequence shown here is derived from an EMBL/GenBank/DDBJ whole genome shotgun (WGS) entry which is preliminary data.</text>
</comment>
<gene>
    <name evidence="2" type="ORF">H1V43_19530</name>
</gene>
<name>A0A7W2HH28_9ACTN</name>
<evidence type="ECO:0000313" key="2">
    <source>
        <dbReference type="EMBL" id="MBA4863536.1"/>
    </source>
</evidence>
<protein>
    <submittedName>
        <fullName evidence="2">Alpha/beta fold hydrolase</fullName>
    </submittedName>
</protein>
<accession>A0A7W2HH28</accession>
<dbReference type="SUPFAM" id="SSF53474">
    <property type="entry name" value="alpha/beta-Hydrolases"/>
    <property type="match status" value="1"/>
</dbReference>
<proteinExistence type="predicted"/>
<dbReference type="Proteomes" id="UP000586976">
    <property type="component" value="Unassembled WGS sequence"/>
</dbReference>
<reference evidence="2 3" key="1">
    <citation type="submission" date="2020-07" db="EMBL/GenBank/DDBJ databases">
        <title>Streptomyces isolated from Indian soil.</title>
        <authorList>
            <person name="Mandal S."/>
            <person name="Maiti P.K."/>
        </authorList>
    </citation>
    <scope>NUCLEOTIDE SEQUENCE [LARGE SCALE GENOMIC DNA]</scope>
    <source>
        <strain evidence="2 3">PSKA54</strain>
    </source>
</reference>
<dbReference type="Pfam" id="PF12697">
    <property type="entry name" value="Abhydrolase_6"/>
    <property type="match status" value="1"/>
</dbReference>
<dbReference type="EMBL" id="JACEQY010000021">
    <property type="protein sequence ID" value="MBA4863536.1"/>
    <property type="molecule type" value="Genomic_DNA"/>
</dbReference>